<keyword evidence="8" id="KW-1185">Reference proteome</keyword>
<comment type="caution">
    <text evidence="7">The sequence shown here is derived from an EMBL/GenBank/DDBJ whole genome shotgun (WGS) entry which is preliminary data.</text>
</comment>
<dbReference type="Proteomes" id="UP001151760">
    <property type="component" value="Unassembled WGS sequence"/>
</dbReference>
<feature type="domain" description="RRM" evidence="6">
    <location>
        <begin position="38"/>
        <end position="115"/>
    </location>
</feature>
<dbReference type="InterPro" id="IPR050907">
    <property type="entry name" value="SRSF"/>
</dbReference>
<gene>
    <name evidence="7" type="ORF">Tco_0706861</name>
</gene>
<dbReference type="InterPro" id="IPR012677">
    <property type="entry name" value="Nucleotide-bd_a/b_plait_sf"/>
</dbReference>
<evidence type="ECO:0000256" key="3">
    <source>
        <dbReference type="ARBA" id="ARBA00023187"/>
    </source>
</evidence>
<name>A0ABQ4YAN8_9ASTR</name>
<dbReference type="InterPro" id="IPR035979">
    <property type="entry name" value="RBD_domain_sf"/>
</dbReference>
<keyword evidence="1" id="KW-0507">mRNA processing</keyword>
<protein>
    <submittedName>
        <fullName evidence="7">RNA-directed DNA polymerase, eukaryota, reverse transcriptase zinc-binding domain protein</fullName>
    </submittedName>
</protein>
<feature type="region of interest" description="Disordered" evidence="5">
    <location>
        <begin position="355"/>
        <end position="376"/>
    </location>
</feature>
<evidence type="ECO:0000256" key="1">
    <source>
        <dbReference type="ARBA" id="ARBA00022664"/>
    </source>
</evidence>
<keyword evidence="2" id="KW-0747">Spliceosome</keyword>
<proteinExistence type="predicted"/>
<reference evidence="7" key="1">
    <citation type="journal article" date="2022" name="Int. J. Mol. Sci.">
        <title>Draft Genome of Tanacetum Coccineum: Genomic Comparison of Closely Related Tanacetum-Family Plants.</title>
        <authorList>
            <person name="Yamashiro T."/>
            <person name="Shiraishi A."/>
            <person name="Nakayama K."/>
            <person name="Satake H."/>
        </authorList>
    </citation>
    <scope>NUCLEOTIDE SEQUENCE</scope>
</reference>
<keyword evidence="7" id="KW-0548">Nucleotidyltransferase</keyword>
<dbReference type="PANTHER" id="PTHR23147">
    <property type="entry name" value="SERINE/ARGININE RICH SPLICING FACTOR"/>
    <property type="match status" value="1"/>
</dbReference>
<organism evidence="7 8">
    <name type="scientific">Tanacetum coccineum</name>
    <dbReference type="NCBI Taxonomy" id="301880"/>
    <lineage>
        <taxon>Eukaryota</taxon>
        <taxon>Viridiplantae</taxon>
        <taxon>Streptophyta</taxon>
        <taxon>Embryophyta</taxon>
        <taxon>Tracheophyta</taxon>
        <taxon>Spermatophyta</taxon>
        <taxon>Magnoliopsida</taxon>
        <taxon>eudicotyledons</taxon>
        <taxon>Gunneridae</taxon>
        <taxon>Pentapetalae</taxon>
        <taxon>asterids</taxon>
        <taxon>campanulids</taxon>
        <taxon>Asterales</taxon>
        <taxon>Asteraceae</taxon>
        <taxon>Asteroideae</taxon>
        <taxon>Anthemideae</taxon>
        <taxon>Anthemidinae</taxon>
        <taxon>Tanacetum</taxon>
    </lineage>
</organism>
<dbReference type="Pfam" id="PF00076">
    <property type="entry name" value="RRM_1"/>
    <property type="match status" value="1"/>
</dbReference>
<evidence type="ECO:0000256" key="4">
    <source>
        <dbReference type="PROSITE-ProRule" id="PRU00176"/>
    </source>
</evidence>
<keyword evidence="4" id="KW-0694">RNA-binding</keyword>
<evidence type="ECO:0000313" key="8">
    <source>
        <dbReference type="Proteomes" id="UP001151760"/>
    </source>
</evidence>
<evidence type="ECO:0000259" key="6">
    <source>
        <dbReference type="PROSITE" id="PS50102"/>
    </source>
</evidence>
<keyword evidence="7" id="KW-0695">RNA-directed DNA polymerase</keyword>
<dbReference type="GO" id="GO:0003964">
    <property type="term" value="F:RNA-directed DNA polymerase activity"/>
    <property type="evidence" value="ECO:0007669"/>
    <property type="project" value="UniProtKB-KW"/>
</dbReference>
<evidence type="ECO:0000313" key="7">
    <source>
        <dbReference type="EMBL" id="GJS74020.1"/>
    </source>
</evidence>
<dbReference type="Gene3D" id="3.30.70.330">
    <property type="match status" value="1"/>
</dbReference>
<keyword evidence="7" id="KW-0808">Transferase</keyword>
<dbReference type="EMBL" id="BQNB010010199">
    <property type="protein sequence ID" value="GJS74020.1"/>
    <property type="molecule type" value="Genomic_DNA"/>
</dbReference>
<evidence type="ECO:0000256" key="5">
    <source>
        <dbReference type="SAM" id="MobiDB-lite"/>
    </source>
</evidence>
<keyword evidence="3" id="KW-0508">mRNA splicing</keyword>
<evidence type="ECO:0000256" key="2">
    <source>
        <dbReference type="ARBA" id="ARBA00022728"/>
    </source>
</evidence>
<dbReference type="CDD" id="cd00590">
    <property type="entry name" value="RRM_SF"/>
    <property type="match status" value="1"/>
</dbReference>
<dbReference type="InterPro" id="IPR000504">
    <property type="entry name" value="RRM_dom"/>
</dbReference>
<sequence>MAGNHNAHGWTWVFGKNKNPQSKPIVNPFVKDVEKIAMSFFITNFPESLDAKNLWKEFQRFGRIVDAFIANKRSKTGKRFGFVRFLGVRNGEDFSKTMSKIWVGSYHLFVSISKFERTSKTDTKSVPKFNVPQAPPSNGNKGPSLFPARQSYASVANGGGASKGVSDRGSQDTSNCLSLSDNDLIKVEDTSTVLLAKVKEVDSISNMYGICRNEGFTDVSIHYVGGLWVWIQFENSKSCEAFKENESLKSFWTIIRYVSPSFTVDERLIWIEIRGLPLCAWGSNAIKKVTSLFGKVKFFDSDSENTMSLGRACISTKRQSTISESVSVIIHGKSFDVHVHEIGAWSTIINDEYREPDEKDGEVESHTSNEEENCKT</sequence>
<accession>A0ABQ4YAN8</accession>
<dbReference type="PROSITE" id="PS50102">
    <property type="entry name" value="RRM"/>
    <property type="match status" value="1"/>
</dbReference>
<reference evidence="7" key="2">
    <citation type="submission" date="2022-01" db="EMBL/GenBank/DDBJ databases">
        <authorList>
            <person name="Yamashiro T."/>
            <person name="Shiraishi A."/>
            <person name="Satake H."/>
            <person name="Nakayama K."/>
        </authorList>
    </citation>
    <scope>NUCLEOTIDE SEQUENCE</scope>
</reference>
<dbReference type="SUPFAM" id="SSF54928">
    <property type="entry name" value="RNA-binding domain, RBD"/>
    <property type="match status" value="1"/>
</dbReference>
<dbReference type="SMART" id="SM00360">
    <property type="entry name" value="RRM"/>
    <property type="match status" value="1"/>
</dbReference>
<feature type="region of interest" description="Disordered" evidence="5">
    <location>
        <begin position="124"/>
        <end position="143"/>
    </location>
</feature>